<dbReference type="EMBL" id="BMAW01102682">
    <property type="protein sequence ID" value="GFT05407.1"/>
    <property type="molecule type" value="Genomic_DNA"/>
</dbReference>
<dbReference type="Proteomes" id="UP000887013">
    <property type="component" value="Unassembled WGS sequence"/>
</dbReference>
<comment type="caution">
    <text evidence="2">The sequence shown here is derived from an EMBL/GenBank/DDBJ whole genome shotgun (WGS) entry which is preliminary data.</text>
</comment>
<evidence type="ECO:0000313" key="3">
    <source>
        <dbReference type="Proteomes" id="UP000887013"/>
    </source>
</evidence>
<organism evidence="2 3">
    <name type="scientific">Nephila pilipes</name>
    <name type="common">Giant wood spider</name>
    <name type="synonym">Nephila maculata</name>
    <dbReference type="NCBI Taxonomy" id="299642"/>
    <lineage>
        <taxon>Eukaryota</taxon>
        <taxon>Metazoa</taxon>
        <taxon>Ecdysozoa</taxon>
        <taxon>Arthropoda</taxon>
        <taxon>Chelicerata</taxon>
        <taxon>Arachnida</taxon>
        <taxon>Araneae</taxon>
        <taxon>Araneomorphae</taxon>
        <taxon>Entelegynae</taxon>
        <taxon>Araneoidea</taxon>
        <taxon>Nephilidae</taxon>
        <taxon>Nephila</taxon>
    </lineage>
</organism>
<name>A0A8X6TFZ5_NEPPI</name>
<sequence length="88" mass="10121">MKQGLIPESSTSPKRAHCNMDTEEDPTVDLNAIPKHYFPLGSFNLCNCVIFLPTPERFIFVIIKNVAHRHLFPTQKVLAYHLFFGYTL</sequence>
<dbReference type="AlphaFoldDB" id="A0A8X6TFZ5"/>
<evidence type="ECO:0000256" key="1">
    <source>
        <dbReference type="SAM" id="MobiDB-lite"/>
    </source>
</evidence>
<evidence type="ECO:0000313" key="2">
    <source>
        <dbReference type="EMBL" id="GFT05407.1"/>
    </source>
</evidence>
<protein>
    <submittedName>
        <fullName evidence="2">Uncharacterized protein</fullName>
    </submittedName>
</protein>
<feature type="region of interest" description="Disordered" evidence="1">
    <location>
        <begin position="1"/>
        <end position="22"/>
    </location>
</feature>
<reference evidence="2" key="1">
    <citation type="submission" date="2020-08" db="EMBL/GenBank/DDBJ databases">
        <title>Multicomponent nature underlies the extraordinary mechanical properties of spider dragline silk.</title>
        <authorList>
            <person name="Kono N."/>
            <person name="Nakamura H."/>
            <person name="Mori M."/>
            <person name="Yoshida Y."/>
            <person name="Ohtoshi R."/>
            <person name="Malay A.D."/>
            <person name="Moran D.A.P."/>
            <person name="Tomita M."/>
            <person name="Numata K."/>
            <person name="Arakawa K."/>
        </authorList>
    </citation>
    <scope>NUCLEOTIDE SEQUENCE</scope>
</reference>
<proteinExistence type="predicted"/>
<accession>A0A8X6TFZ5</accession>
<keyword evidence="3" id="KW-1185">Reference proteome</keyword>
<gene>
    <name evidence="2" type="ORF">NPIL_174611</name>
</gene>